<protein>
    <submittedName>
        <fullName evidence="2">VOC family protein</fullName>
    </submittedName>
</protein>
<dbReference type="Pfam" id="PF06983">
    <property type="entry name" value="3-dmu-9_3-mt"/>
    <property type="match status" value="1"/>
</dbReference>
<dbReference type="InterPro" id="IPR009725">
    <property type="entry name" value="3_dmu_93_MTrfase"/>
</dbReference>
<dbReference type="Proteomes" id="UP001595973">
    <property type="component" value="Unassembled WGS sequence"/>
</dbReference>
<accession>A0ABV9KAU8</accession>
<dbReference type="InterPro" id="IPR029068">
    <property type="entry name" value="Glyas_Bleomycin-R_OHBP_Dase"/>
</dbReference>
<evidence type="ECO:0000259" key="1">
    <source>
        <dbReference type="Pfam" id="PF06983"/>
    </source>
</evidence>
<dbReference type="InterPro" id="IPR028973">
    <property type="entry name" value="PhnB-like"/>
</dbReference>
<reference evidence="3" key="1">
    <citation type="journal article" date="2019" name="Int. J. Syst. Evol. Microbiol.">
        <title>The Global Catalogue of Microorganisms (GCM) 10K type strain sequencing project: providing services to taxonomists for standard genome sequencing and annotation.</title>
        <authorList>
            <consortium name="The Broad Institute Genomics Platform"/>
            <consortium name="The Broad Institute Genome Sequencing Center for Infectious Disease"/>
            <person name="Wu L."/>
            <person name="Ma J."/>
        </authorList>
    </citation>
    <scope>NUCLEOTIDE SEQUENCE [LARGE SCALE GENOMIC DNA]</scope>
    <source>
        <strain evidence="3">CGMCC 4.7283</strain>
    </source>
</reference>
<keyword evidence="3" id="KW-1185">Reference proteome</keyword>
<organism evidence="2 3">
    <name type="scientific">Seohaeicola nanhaiensis</name>
    <dbReference type="NCBI Taxonomy" id="1387282"/>
    <lineage>
        <taxon>Bacteria</taxon>
        <taxon>Pseudomonadati</taxon>
        <taxon>Pseudomonadota</taxon>
        <taxon>Alphaproteobacteria</taxon>
        <taxon>Rhodobacterales</taxon>
        <taxon>Roseobacteraceae</taxon>
        <taxon>Seohaeicola</taxon>
    </lineage>
</organism>
<evidence type="ECO:0000313" key="2">
    <source>
        <dbReference type="EMBL" id="MFC4667106.1"/>
    </source>
</evidence>
<dbReference type="PIRSF" id="PIRSF021700">
    <property type="entry name" value="3_dmu_93_MTrfase"/>
    <property type="match status" value="1"/>
</dbReference>
<dbReference type="PANTHER" id="PTHR33990:SF2">
    <property type="entry name" value="PHNB-LIKE DOMAIN-CONTAINING PROTEIN"/>
    <property type="match status" value="1"/>
</dbReference>
<dbReference type="RefSeq" id="WP_380715024.1">
    <property type="nucleotide sequence ID" value="NZ_JBHSGI010000002.1"/>
</dbReference>
<feature type="domain" description="PhnB-like" evidence="1">
    <location>
        <begin position="5"/>
        <end position="112"/>
    </location>
</feature>
<name>A0ABV9KAU8_9RHOB</name>
<gene>
    <name evidence="2" type="ORF">ACFO5X_00945</name>
</gene>
<sequence>MIPVRTCLWYESEAEEAARFYTSLVPGSAVEEVMRPAAEAPAVLVHFTLGGVPFSALNGGSSVAHTYAASVVLEAPDQVETDRLWQAILENDGKEVQCGWITDRWGVSWQIIPQGFQKLMFSADAEANQRAYQAMLKMIRLDLAAVRAAHEGKGGTA</sequence>
<dbReference type="EMBL" id="JBHSGI010000002">
    <property type="protein sequence ID" value="MFC4667106.1"/>
    <property type="molecule type" value="Genomic_DNA"/>
</dbReference>
<dbReference type="Gene3D" id="3.10.180.10">
    <property type="entry name" value="2,3-Dihydroxybiphenyl 1,2-Dioxygenase, domain 1"/>
    <property type="match status" value="1"/>
</dbReference>
<proteinExistence type="predicted"/>
<dbReference type="SUPFAM" id="SSF54593">
    <property type="entry name" value="Glyoxalase/Bleomycin resistance protein/Dihydroxybiphenyl dioxygenase"/>
    <property type="match status" value="1"/>
</dbReference>
<comment type="caution">
    <text evidence="2">The sequence shown here is derived from an EMBL/GenBank/DDBJ whole genome shotgun (WGS) entry which is preliminary data.</text>
</comment>
<evidence type="ECO:0000313" key="3">
    <source>
        <dbReference type="Proteomes" id="UP001595973"/>
    </source>
</evidence>
<dbReference type="PANTHER" id="PTHR33990">
    <property type="entry name" value="PROTEIN YJDN-RELATED"/>
    <property type="match status" value="1"/>
</dbReference>